<evidence type="ECO:0000256" key="1">
    <source>
        <dbReference type="ARBA" id="ARBA00022723"/>
    </source>
</evidence>
<protein>
    <recommendedName>
        <fullName evidence="6">Apple domain-containing protein</fullName>
    </recommendedName>
</protein>
<keyword evidence="4" id="KW-1015">Disulfide bond</keyword>
<dbReference type="GO" id="GO:0046872">
    <property type="term" value="F:metal ion binding"/>
    <property type="evidence" value="ECO:0007669"/>
    <property type="project" value="UniProtKB-KW"/>
</dbReference>
<evidence type="ECO:0000256" key="4">
    <source>
        <dbReference type="ARBA" id="ARBA00023157"/>
    </source>
</evidence>
<dbReference type="SUPFAM" id="SSF56496">
    <property type="entry name" value="Fibrinogen C-terminal domain-like"/>
    <property type="match status" value="1"/>
</dbReference>
<keyword evidence="8" id="KW-1185">Reference proteome</keyword>
<dbReference type="EnsemblMetazoa" id="CLYHEMT009510.1">
    <property type="protein sequence ID" value="CLYHEMP009510.1"/>
    <property type="gene ID" value="CLYHEMG009510"/>
</dbReference>
<dbReference type="AlphaFoldDB" id="A0A7M5V135"/>
<evidence type="ECO:0000313" key="7">
    <source>
        <dbReference type="EnsemblMetazoa" id="CLYHEMP009510.1"/>
    </source>
</evidence>
<keyword evidence="5" id="KW-0732">Signal</keyword>
<dbReference type="Gene3D" id="3.90.215.10">
    <property type="entry name" value="Gamma Fibrinogen, chain A, domain 1"/>
    <property type="match status" value="1"/>
</dbReference>
<accession>A0A7M5V135</accession>
<feature type="chain" id="PRO_5029828398" description="Apple domain-containing protein" evidence="5">
    <location>
        <begin position="19"/>
        <end position="374"/>
    </location>
</feature>
<dbReference type="Proteomes" id="UP000594262">
    <property type="component" value="Unplaced"/>
</dbReference>
<organism evidence="7 8">
    <name type="scientific">Clytia hemisphaerica</name>
    <dbReference type="NCBI Taxonomy" id="252671"/>
    <lineage>
        <taxon>Eukaryota</taxon>
        <taxon>Metazoa</taxon>
        <taxon>Cnidaria</taxon>
        <taxon>Hydrozoa</taxon>
        <taxon>Hydroidolina</taxon>
        <taxon>Leptothecata</taxon>
        <taxon>Obeliida</taxon>
        <taxon>Clytiidae</taxon>
        <taxon>Clytia</taxon>
    </lineage>
</organism>
<evidence type="ECO:0000313" key="8">
    <source>
        <dbReference type="Proteomes" id="UP000594262"/>
    </source>
</evidence>
<dbReference type="GO" id="GO:0070492">
    <property type="term" value="F:oligosaccharide binding"/>
    <property type="evidence" value="ECO:0007669"/>
    <property type="project" value="TreeGrafter"/>
</dbReference>
<feature type="domain" description="Apple" evidence="6">
    <location>
        <begin position="44"/>
        <end position="101"/>
    </location>
</feature>
<dbReference type="OrthoDB" id="5952160at2759"/>
<dbReference type="PANTHER" id="PTHR16146">
    <property type="entry name" value="INTELECTIN"/>
    <property type="match status" value="1"/>
</dbReference>
<proteinExistence type="predicted"/>
<dbReference type="SUPFAM" id="SSF57414">
    <property type="entry name" value="Hairpin loop containing domain-like"/>
    <property type="match status" value="1"/>
</dbReference>
<keyword evidence="3" id="KW-0106">Calcium</keyword>
<dbReference type="InterPro" id="IPR003609">
    <property type="entry name" value="Pan_app"/>
</dbReference>
<dbReference type="NCBIfam" id="NF040941">
    <property type="entry name" value="GGGWT_bact"/>
    <property type="match status" value="1"/>
</dbReference>
<sequence length="374" mass="42494">MKIFEILILFLTIKSSLHKQFLTLNFTARGKKLISGEVLLLLDDIKAPHLCVVNCLAFGENKCKSVNYNKKRKECQLLDENQDNVDDVNKFEENEDWIYYGQRTPKTECTLKGEASKCCIESQDITCQKPKTCSVIKSTCAHCKSGYYSMATGEKAFCDMGSDDQFIPSCKTIKDAYPESSSGFYHLGYKDNILEFYCDMTADAGGWTMVANITITSNAEAERYLLRNIKQNGLGSLKNVRSGVYTLSLGTLSTFQERNEFTEIRIKCQKTYLGFQVDVVLGYGSELVGGVTPERHVNLYRFLPSDSRHTQVSGSYKKADFANLYNHAIFVPGQYHIVINNDPNRRRWECGDYDQIQPNGKTYSPIGSWQFFVR</sequence>
<dbReference type="Pfam" id="PF00024">
    <property type="entry name" value="PAN_1"/>
    <property type="match status" value="1"/>
</dbReference>
<dbReference type="InterPro" id="IPR014716">
    <property type="entry name" value="Fibrinogen_a/b/g_C_1"/>
</dbReference>
<reference evidence="7" key="1">
    <citation type="submission" date="2021-01" db="UniProtKB">
        <authorList>
            <consortium name="EnsemblMetazoa"/>
        </authorList>
    </citation>
    <scope>IDENTIFICATION</scope>
</reference>
<evidence type="ECO:0000256" key="2">
    <source>
        <dbReference type="ARBA" id="ARBA00022734"/>
    </source>
</evidence>
<evidence type="ECO:0000256" key="3">
    <source>
        <dbReference type="ARBA" id="ARBA00022837"/>
    </source>
</evidence>
<name>A0A7M5V135_9CNID</name>
<keyword evidence="2" id="KW-0430">Lectin</keyword>
<evidence type="ECO:0000256" key="5">
    <source>
        <dbReference type="SAM" id="SignalP"/>
    </source>
</evidence>
<dbReference type="PANTHER" id="PTHR16146:SF46">
    <property type="entry name" value="INTELECTIN-1A-RELATED"/>
    <property type="match status" value="1"/>
</dbReference>
<evidence type="ECO:0000259" key="6">
    <source>
        <dbReference type="Pfam" id="PF00024"/>
    </source>
</evidence>
<feature type="signal peptide" evidence="5">
    <location>
        <begin position="1"/>
        <end position="18"/>
    </location>
</feature>
<keyword evidence="1" id="KW-0479">Metal-binding</keyword>
<dbReference type="InterPro" id="IPR036056">
    <property type="entry name" value="Fibrinogen-like_C"/>
</dbReference>
<dbReference type="Gene3D" id="3.50.4.10">
    <property type="entry name" value="Hepatocyte Growth Factor"/>
    <property type="match status" value="1"/>
</dbReference>
<dbReference type="GO" id="GO:0005615">
    <property type="term" value="C:extracellular space"/>
    <property type="evidence" value="ECO:0007669"/>
    <property type="project" value="TreeGrafter"/>
</dbReference>